<dbReference type="GeneID" id="25913759"/>
<keyword evidence="1" id="KW-0812">Transmembrane</keyword>
<keyword evidence="1" id="KW-1133">Transmembrane helix</keyword>
<dbReference type="Proteomes" id="UP000054560">
    <property type="component" value="Unassembled WGS sequence"/>
</dbReference>
<feature type="transmembrane region" description="Helical" evidence="1">
    <location>
        <begin position="49"/>
        <end position="68"/>
    </location>
</feature>
<evidence type="ECO:0000313" key="2">
    <source>
        <dbReference type="EMBL" id="KNC74191.1"/>
    </source>
</evidence>
<reference evidence="2 3" key="1">
    <citation type="submission" date="2011-02" db="EMBL/GenBank/DDBJ databases">
        <title>The Genome Sequence of Sphaeroforma arctica JP610.</title>
        <authorList>
            <consortium name="The Broad Institute Genome Sequencing Platform"/>
            <person name="Russ C."/>
            <person name="Cuomo C."/>
            <person name="Young S.K."/>
            <person name="Zeng Q."/>
            <person name="Gargeya S."/>
            <person name="Alvarado L."/>
            <person name="Berlin A."/>
            <person name="Chapman S.B."/>
            <person name="Chen Z."/>
            <person name="Freedman E."/>
            <person name="Gellesch M."/>
            <person name="Goldberg J."/>
            <person name="Griggs A."/>
            <person name="Gujja S."/>
            <person name="Heilman E."/>
            <person name="Heiman D."/>
            <person name="Howarth C."/>
            <person name="Mehta T."/>
            <person name="Neiman D."/>
            <person name="Pearson M."/>
            <person name="Roberts A."/>
            <person name="Saif S."/>
            <person name="Shea T."/>
            <person name="Shenoy N."/>
            <person name="Sisk P."/>
            <person name="Stolte C."/>
            <person name="Sykes S."/>
            <person name="White J."/>
            <person name="Yandava C."/>
            <person name="Burger G."/>
            <person name="Gray M.W."/>
            <person name="Holland P.W.H."/>
            <person name="King N."/>
            <person name="Lang F.B.F."/>
            <person name="Roger A.J."/>
            <person name="Ruiz-Trillo I."/>
            <person name="Haas B."/>
            <person name="Nusbaum C."/>
            <person name="Birren B."/>
        </authorList>
    </citation>
    <scope>NUCLEOTIDE SEQUENCE [LARGE SCALE GENOMIC DNA]</scope>
    <source>
        <strain evidence="2 3">JP610</strain>
    </source>
</reference>
<feature type="transmembrane region" description="Helical" evidence="1">
    <location>
        <begin position="74"/>
        <end position="91"/>
    </location>
</feature>
<gene>
    <name evidence="2" type="ORF">SARC_13255</name>
</gene>
<keyword evidence="3" id="KW-1185">Reference proteome</keyword>
<feature type="non-terminal residue" evidence="2">
    <location>
        <position position="1"/>
    </location>
</feature>
<feature type="transmembrane region" description="Helical" evidence="1">
    <location>
        <begin position="103"/>
        <end position="126"/>
    </location>
</feature>
<proteinExistence type="predicted"/>
<keyword evidence="1" id="KW-0472">Membrane</keyword>
<protein>
    <submittedName>
        <fullName evidence="2">Uncharacterized protein</fullName>
    </submittedName>
</protein>
<organism evidence="2 3">
    <name type="scientific">Sphaeroforma arctica JP610</name>
    <dbReference type="NCBI Taxonomy" id="667725"/>
    <lineage>
        <taxon>Eukaryota</taxon>
        <taxon>Ichthyosporea</taxon>
        <taxon>Ichthyophonida</taxon>
        <taxon>Sphaeroforma</taxon>
    </lineage>
</organism>
<accession>A0A0L0FCL3</accession>
<dbReference type="AlphaFoldDB" id="A0A0L0FCL3"/>
<evidence type="ECO:0000313" key="3">
    <source>
        <dbReference type="Proteomes" id="UP000054560"/>
    </source>
</evidence>
<dbReference type="EMBL" id="KQ244666">
    <property type="protein sequence ID" value="KNC74191.1"/>
    <property type="molecule type" value="Genomic_DNA"/>
</dbReference>
<dbReference type="RefSeq" id="XP_014148093.1">
    <property type="nucleotide sequence ID" value="XM_014292618.1"/>
</dbReference>
<name>A0A0L0FCL3_9EUKA</name>
<sequence>FKTVIGLAIGQFPDSLMSGAQPALNASSDGIMFMFMLKPYFEMVAQITIRYMMPAALLTVAVLTLFGYTHWPRWFVVCNPGIIQGAMYVAGLYTGPEYVAVRVYLIVVAYNLSMALFYGLSAAVVICGFDTLSVTQGVKPVVRSQKKVS</sequence>
<evidence type="ECO:0000256" key="1">
    <source>
        <dbReference type="SAM" id="Phobius"/>
    </source>
</evidence>